<evidence type="ECO:0000313" key="3">
    <source>
        <dbReference type="Proteomes" id="UP000318297"/>
    </source>
</evidence>
<evidence type="ECO:0000313" key="2">
    <source>
        <dbReference type="EMBL" id="TWE13313.1"/>
    </source>
</evidence>
<dbReference type="GO" id="GO:0032259">
    <property type="term" value="P:methylation"/>
    <property type="evidence" value="ECO:0007669"/>
    <property type="project" value="UniProtKB-KW"/>
</dbReference>
<gene>
    <name evidence="2" type="ORF">BKA23_2142</name>
</gene>
<proteinExistence type="predicted"/>
<dbReference type="CDD" id="cd02440">
    <property type="entry name" value="AdoMet_MTases"/>
    <property type="match status" value="1"/>
</dbReference>
<reference evidence="2 3" key="1">
    <citation type="submission" date="2019-06" db="EMBL/GenBank/DDBJ databases">
        <title>Sequencing the genomes of 1000 actinobacteria strains.</title>
        <authorList>
            <person name="Klenk H.-P."/>
        </authorList>
    </citation>
    <scope>NUCLEOTIDE SEQUENCE [LARGE SCALE GENOMIC DNA]</scope>
    <source>
        <strain evidence="2 3">DSM 19560</strain>
    </source>
</reference>
<sequence>MACMTDYLSLNRANWDDRAAAHAASVDYDVARLVSGERRLSDVVEFDVPRLGDIDGLDVVHLQCHIGTDTLSLARLGATVVGLDLSPESLAQARRIADEAGLTVDFVESEVYAAPTALGGRTFDLVYTGIGALCWLPSIERWAATVAALLRPGGRLFIREGHPMLWSMGESETAVQVEYPYFEQSEPLVFTDGGTYVETDHQFTANTTVEWNHGLGEIVTALLDHGFAITALVEHDSAPWCALPGQMVADDRGEWRLSDRPQRLAATYTLQARKT</sequence>
<evidence type="ECO:0000259" key="1">
    <source>
        <dbReference type="Pfam" id="PF13649"/>
    </source>
</evidence>
<comment type="caution">
    <text evidence="2">The sequence shown here is derived from an EMBL/GenBank/DDBJ whole genome shotgun (WGS) entry which is preliminary data.</text>
</comment>
<dbReference type="InterPro" id="IPR029063">
    <property type="entry name" value="SAM-dependent_MTases_sf"/>
</dbReference>
<keyword evidence="2" id="KW-0489">Methyltransferase</keyword>
<keyword evidence="2" id="KW-0808">Transferase</keyword>
<dbReference type="EMBL" id="VIVQ01000001">
    <property type="protein sequence ID" value="TWE13313.1"/>
    <property type="molecule type" value="Genomic_DNA"/>
</dbReference>
<organism evidence="2 3">
    <name type="scientific">Rudaeicoccus suwonensis</name>
    <dbReference type="NCBI Taxonomy" id="657409"/>
    <lineage>
        <taxon>Bacteria</taxon>
        <taxon>Bacillati</taxon>
        <taxon>Actinomycetota</taxon>
        <taxon>Actinomycetes</taxon>
        <taxon>Micrococcales</taxon>
        <taxon>Dermacoccaceae</taxon>
        <taxon>Rudaeicoccus</taxon>
    </lineage>
</organism>
<name>A0A561ECH1_9MICO</name>
<dbReference type="GO" id="GO:0008168">
    <property type="term" value="F:methyltransferase activity"/>
    <property type="evidence" value="ECO:0007669"/>
    <property type="project" value="UniProtKB-KW"/>
</dbReference>
<accession>A0A561ECH1</accession>
<dbReference type="Pfam" id="PF13649">
    <property type="entry name" value="Methyltransf_25"/>
    <property type="match status" value="1"/>
</dbReference>
<protein>
    <submittedName>
        <fullName evidence="2">Methyltransferase family protein</fullName>
    </submittedName>
</protein>
<dbReference type="PANTHER" id="PTHR43464:SF82">
    <property type="entry name" value="METHYLTRANSFERASE DOMAIN-CONTAINING PROTEIN"/>
    <property type="match status" value="1"/>
</dbReference>
<keyword evidence="3" id="KW-1185">Reference proteome</keyword>
<dbReference type="InterPro" id="IPR041698">
    <property type="entry name" value="Methyltransf_25"/>
</dbReference>
<feature type="domain" description="Methyltransferase" evidence="1">
    <location>
        <begin position="59"/>
        <end position="154"/>
    </location>
</feature>
<dbReference type="Proteomes" id="UP000318297">
    <property type="component" value="Unassembled WGS sequence"/>
</dbReference>
<dbReference type="SUPFAM" id="SSF53335">
    <property type="entry name" value="S-adenosyl-L-methionine-dependent methyltransferases"/>
    <property type="match status" value="1"/>
</dbReference>
<dbReference type="Gene3D" id="3.40.50.150">
    <property type="entry name" value="Vaccinia Virus protein VP39"/>
    <property type="match status" value="1"/>
</dbReference>
<dbReference type="PANTHER" id="PTHR43464">
    <property type="entry name" value="METHYLTRANSFERASE"/>
    <property type="match status" value="1"/>
</dbReference>
<dbReference type="AlphaFoldDB" id="A0A561ECH1"/>